<dbReference type="GeneID" id="300574734"/>
<feature type="region of interest" description="Disordered" evidence="1">
    <location>
        <begin position="83"/>
        <end position="131"/>
    </location>
</feature>
<dbReference type="EMBL" id="PPTA01000003">
    <property type="protein sequence ID" value="TFB05183.1"/>
    <property type="molecule type" value="Genomic_DNA"/>
</dbReference>
<feature type="compositionally biased region" description="Basic and acidic residues" evidence="1">
    <location>
        <begin position="32"/>
        <end position="45"/>
    </location>
</feature>
<evidence type="ECO:0000313" key="2">
    <source>
        <dbReference type="EMBL" id="TFB05183.1"/>
    </source>
</evidence>
<feature type="region of interest" description="Disordered" evidence="1">
    <location>
        <begin position="1"/>
        <end position="53"/>
    </location>
</feature>
<proteinExistence type="predicted"/>
<accession>A0ABY2HAA8</accession>
<feature type="region of interest" description="Disordered" evidence="1">
    <location>
        <begin position="219"/>
        <end position="264"/>
    </location>
</feature>
<dbReference type="Proteomes" id="UP001642720">
    <property type="component" value="Unassembled WGS sequence"/>
</dbReference>
<evidence type="ECO:0000313" key="3">
    <source>
        <dbReference type="Proteomes" id="UP001642720"/>
    </source>
</evidence>
<feature type="compositionally biased region" description="Basic and acidic residues" evidence="1">
    <location>
        <begin position="8"/>
        <end position="22"/>
    </location>
</feature>
<evidence type="ECO:0000256" key="1">
    <source>
        <dbReference type="SAM" id="MobiDB-lite"/>
    </source>
</evidence>
<keyword evidence="3" id="KW-1185">Reference proteome</keyword>
<feature type="compositionally biased region" description="Basic and acidic residues" evidence="1">
    <location>
        <begin position="109"/>
        <end position="123"/>
    </location>
</feature>
<feature type="compositionally biased region" description="Basic residues" evidence="1">
    <location>
        <begin position="250"/>
        <end position="264"/>
    </location>
</feature>
<organism evidence="2 3">
    <name type="scientific">Trichoderma ghanense</name>
    <dbReference type="NCBI Taxonomy" id="65468"/>
    <lineage>
        <taxon>Eukaryota</taxon>
        <taxon>Fungi</taxon>
        <taxon>Dikarya</taxon>
        <taxon>Ascomycota</taxon>
        <taxon>Pezizomycotina</taxon>
        <taxon>Sordariomycetes</taxon>
        <taxon>Hypocreomycetidae</taxon>
        <taxon>Hypocreales</taxon>
        <taxon>Hypocreaceae</taxon>
        <taxon>Trichoderma</taxon>
    </lineage>
</organism>
<feature type="compositionally biased region" description="Basic and acidic residues" evidence="1">
    <location>
        <begin position="83"/>
        <end position="99"/>
    </location>
</feature>
<sequence>MLLCSSNEAHEPKTQRRHEGSHDGNSVADADTPTRELRERKRYAGDGDGDGGVLGRCVGEDRDEGFGDALVHMAFVVCRQEGVGERGSKRTGGDEEGRRGHATAVANGRQDEPSMHPKERAEPDDNGGEGVSWRKAAFRSKRQPATRTCPSACRGAEALDGLQVRRYEEHHGHLAGHAAHVCDVAGQQVAAEDDVPGGVIFISTERMGVGAGVEARQEGYDGEDEGQGAEEANLADPAVFKGGVPGRGRNMSRRKRSGIRGHGS</sequence>
<dbReference type="RefSeq" id="XP_073561384.1">
    <property type="nucleotide sequence ID" value="XM_073700284.1"/>
</dbReference>
<name>A0ABY2HAA8_9HYPO</name>
<protein>
    <submittedName>
        <fullName evidence="2">Uncharacterized protein</fullName>
    </submittedName>
</protein>
<reference evidence="2 3" key="1">
    <citation type="submission" date="2018-01" db="EMBL/GenBank/DDBJ databases">
        <title>Genome characterization of the sugarcane-associated fungus Trichoderma ghanense CCMA-1212 and their application in lignocelulose bioconversion.</title>
        <authorList>
            <person name="Steindorff A.S."/>
            <person name="Mendes T.D."/>
            <person name="Vilela E.S.D."/>
            <person name="Rodrigues D.S."/>
            <person name="Formighieri E.F."/>
            <person name="Melo I.S."/>
            <person name="Favaro L.C.L."/>
        </authorList>
    </citation>
    <scope>NUCLEOTIDE SEQUENCE [LARGE SCALE GENOMIC DNA]</scope>
    <source>
        <strain evidence="2 3">CCMA-1212</strain>
    </source>
</reference>
<gene>
    <name evidence="2" type="ORF">CCMA1212_002917</name>
</gene>
<comment type="caution">
    <text evidence="2">The sequence shown here is derived from an EMBL/GenBank/DDBJ whole genome shotgun (WGS) entry which is preliminary data.</text>
</comment>